<sequence>MLLVKKISSAIRDKCTLYHAFIVTFQLFGAFVIAVISPFLLRQLFLPSLVEYTIPLHFNFETCREQLAGICSFPTAVIDFSVENPKLSPGEYYEINIEIVLSESTIASNVGIFQAVVELVDELNIKRTFRRSCFASKHRSVIYRIGQYWWNLACQTLLFPAYFLGILTVLDDRKLEVSFTNRLVDSDLANTALLSVQLQNRFIEVESGKLSFRVRFGLLRIFLHNYPIVSSLLIIGFTYFMCLIGITLYWTLQTLFGYFGFSNLSYIVPIDGTNGSSSPPEICTGNASAEDFTSEDHLQLQELKRSETEDDVTSLIWNDLRRRNSDEVSESFLQLRNKIGK</sequence>
<dbReference type="EMBL" id="CMVM020000396">
    <property type="status" value="NOT_ANNOTATED_CDS"/>
    <property type="molecule type" value="Genomic_DNA"/>
</dbReference>
<evidence type="ECO:0000256" key="2">
    <source>
        <dbReference type="ARBA" id="ARBA00022064"/>
    </source>
</evidence>
<name>A0A2K6VLQ9_ONCVO</name>
<keyword evidence="6" id="KW-0443">Lipid metabolism</keyword>
<protein>
    <recommendedName>
        <fullName evidence="2">Seipin</fullName>
    </recommendedName>
</protein>
<evidence type="ECO:0000256" key="4">
    <source>
        <dbReference type="ARBA" id="ARBA00022824"/>
    </source>
</evidence>
<dbReference type="OMA" id="FETCREQ"/>
<evidence type="ECO:0000313" key="10">
    <source>
        <dbReference type="Proteomes" id="UP000024404"/>
    </source>
</evidence>
<reference evidence="9" key="2">
    <citation type="submission" date="2018-02" db="UniProtKB">
        <authorList>
            <consortium name="EnsemblMetazoa"/>
        </authorList>
    </citation>
    <scope>IDENTIFICATION</scope>
</reference>
<evidence type="ECO:0000256" key="3">
    <source>
        <dbReference type="ARBA" id="ARBA00022692"/>
    </source>
</evidence>
<dbReference type="InterPro" id="IPR009617">
    <property type="entry name" value="Seipin"/>
</dbReference>
<keyword evidence="10" id="KW-1185">Reference proteome</keyword>
<keyword evidence="3 8" id="KW-0812">Transmembrane</keyword>
<dbReference type="AlphaFoldDB" id="A0A2K6VLQ9"/>
<evidence type="ECO:0000256" key="6">
    <source>
        <dbReference type="ARBA" id="ARBA00023098"/>
    </source>
</evidence>
<dbReference type="PANTHER" id="PTHR21212:SF0">
    <property type="entry name" value="SEIPIN"/>
    <property type="match status" value="1"/>
</dbReference>
<evidence type="ECO:0000256" key="5">
    <source>
        <dbReference type="ARBA" id="ARBA00022989"/>
    </source>
</evidence>
<feature type="transmembrane region" description="Helical" evidence="8">
    <location>
        <begin position="228"/>
        <end position="252"/>
    </location>
</feature>
<evidence type="ECO:0000256" key="8">
    <source>
        <dbReference type="SAM" id="Phobius"/>
    </source>
</evidence>
<evidence type="ECO:0000256" key="1">
    <source>
        <dbReference type="ARBA" id="ARBA00004477"/>
    </source>
</evidence>
<dbReference type="CDD" id="cd23995">
    <property type="entry name" value="Seipin_BSCL2_like"/>
    <property type="match status" value="1"/>
</dbReference>
<evidence type="ECO:0000256" key="7">
    <source>
        <dbReference type="ARBA" id="ARBA00023136"/>
    </source>
</evidence>
<dbReference type="EnsemblMetazoa" id="OVOC12138.1">
    <property type="protein sequence ID" value="OVOC12138.1"/>
    <property type="gene ID" value="WBGene00248947"/>
</dbReference>
<dbReference type="STRING" id="6282.A0A2K6VLQ9"/>
<dbReference type="GO" id="GO:0005789">
    <property type="term" value="C:endoplasmic reticulum membrane"/>
    <property type="evidence" value="ECO:0007669"/>
    <property type="project" value="UniProtKB-SubCell"/>
</dbReference>
<keyword evidence="4" id="KW-0256">Endoplasmic reticulum</keyword>
<accession>A0A2K6VLQ9</accession>
<comment type="subcellular location">
    <subcellularLocation>
        <location evidence="1">Endoplasmic reticulum membrane</location>
        <topology evidence="1">Multi-pass membrane protein</topology>
    </subcellularLocation>
</comment>
<dbReference type="GO" id="GO:0006629">
    <property type="term" value="P:lipid metabolic process"/>
    <property type="evidence" value="ECO:0007669"/>
    <property type="project" value="UniProtKB-KW"/>
</dbReference>
<feature type="transmembrane region" description="Helical" evidence="8">
    <location>
        <begin position="148"/>
        <end position="170"/>
    </location>
</feature>
<proteinExistence type="predicted"/>
<dbReference type="PANTHER" id="PTHR21212">
    <property type="entry name" value="BERNARDINELLI-SEIP CONGENITAL LIPODYSTROPHY 2 HOMOLOG BSCL2 PROTEIN"/>
    <property type="match status" value="1"/>
</dbReference>
<dbReference type="Pfam" id="PF06775">
    <property type="entry name" value="Seipin"/>
    <property type="match status" value="1"/>
</dbReference>
<evidence type="ECO:0000313" key="9">
    <source>
        <dbReference type="EnsemblMetazoa" id="OVOC12138.2"/>
    </source>
</evidence>
<dbReference type="Proteomes" id="UP000024404">
    <property type="component" value="Unassembled WGS sequence"/>
</dbReference>
<dbReference type="GO" id="GO:0140042">
    <property type="term" value="P:lipid droplet formation"/>
    <property type="evidence" value="ECO:0007669"/>
    <property type="project" value="UniProtKB-ARBA"/>
</dbReference>
<feature type="transmembrane region" description="Helical" evidence="8">
    <location>
        <begin position="20"/>
        <end position="41"/>
    </location>
</feature>
<organism evidence="9 10">
    <name type="scientific">Onchocerca volvulus</name>
    <dbReference type="NCBI Taxonomy" id="6282"/>
    <lineage>
        <taxon>Eukaryota</taxon>
        <taxon>Metazoa</taxon>
        <taxon>Ecdysozoa</taxon>
        <taxon>Nematoda</taxon>
        <taxon>Chromadorea</taxon>
        <taxon>Rhabditida</taxon>
        <taxon>Spirurina</taxon>
        <taxon>Spiruromorpha</taxon>
        <taxon>Filarioidea</taxon>
        <taxon>Onchocercidae</taxon>
        <taxon>Onchocerca</taxon>
    </lineage>
</organism>
<reference evidence="10" key="1">
    <citation type="submission" date="2013-10" db="EMBL/GenBank/DDBJ databases">
        <title>Genome sequencing of Onchocerca volvulus.</title>
        <authorList>
            <person name="Cotton J."/>
            <person name="Tsai J."/>
            <person name="Stanley E."/>
            <person name="Tracey A."/>
            <person name="Holroyd N."/>
            <person name="Lustigman S."/>
            <person name="Berriman M."/>
        </authorList>
    </citation>
    <scope>NUCLEOTIDE SEQUENCE</scope>
</reference>
<keyword evidence="7 8" id="KW-0472">Membrane</keyword>
<dbReference type="EnsemblMetazoa" id="OVOC12138.2">
    <property type="protein sequence ID" value="OVOC12138.2"/>
    <property type="gene ID" value="WBGene00248947"/>
</dbReference>
<keyword evidence="5 8" id="KW-1133">Transmembrane helix</keyword>